<proteinExistence type="predicted"/>
<dbReference type="Gene3D" id="3.40.50.720">
    <property type="entry name" value="NAD(P)-binding Rossmann-like Domain"/>
    <property type="match status" value="1"/>
</dbReference>
<dbReference type="InterPro" id="IPR036291">
    <property type="entry name" value="NAD(P)-bd_dom_sf"/>
</dbReference>
<accession>A0A2M8QGS2</accession>
<name>A0A2M8QGS2_9CHLR</name>
<dbReference type="GO" id="GO:0016491">
    <property type="term" value="F:oxidoreductase activity"/>
    <property type="evidence" value="ECO:0007669"/>
    <property type="project" value="UniProtKB-KW"/>
</dbReference>
<dbReference type="InterPro" id="IPR050129">
    <property type="entry name" value="Zn_alcohol_dh"/>
</dbReference>
<dbReference type="PANTHER" id="PTHR43401">
    <property type="entry name" value="L-THREONINE 3-DEHYDROGENASE"/>
    <property type="match status" value="1"/>
</dbReference>
<dbReference type="SUPFAM" id="SSF50129">
    <property type="entry name" value="GroES-like"/>
    <property type="match status" value="1"/>
</dbReference>
<feature type="domain" description="Alcohol dehydrogenase-like C-terminal" evidence="2">
    <location>
        <begin position="171"/>
        <end position="297"/>
    </location>
</feature>
<dbReference type="Proteomes" id="UP000230790">
    <property type="component" value="Unassembled WGS sequence"/>
</dbReference>
<evidence type="ECO:0000313" key="5">
    <source>
        <dbReference type="Proteomes" id="UP000230790"/>
    </source>
</evidence>
<feature type="domain" description="Alcohol dehydrogenase-like N-terminal" evidence="3">
    <location>
        <begin position="24"/>
        <end position="133"/>
    </location>
</feature>
<dbReference type="AlphaFoldDB" id="A0A2M8QGS2"/>
<evidence type="ECO:0000256" key="1">
    <source>
        <dbReference type="ARBA" id="ARBA00023002"/>
    </source>
</evidence>
<dbReference type="Pfam" id="PF00107">
    <property type="entry name" value="ADH_zinc_N"/>
    <property type="match status" value="1"/>
</dbReference>
<dbReference type="SUPFAM" id="SSF51735">
    <property type="entry name" value="NAD(P)-binding Rossmann-fold domains"/>
    <property type="match status" value="1"/>
</dbReference>
<dbReference type="EMBL" id="PGTN01000002">
    <property type="protein sequence ID" value="PJF49025.1"/>
    <property type="molecule type" value="Genomic_DNA"/>
</dbReference>
<dbReference type="CDD" id="cd08261">
    <property type="entry name" value="Zn_ADH7"/>
    <property type="match status" value="1"/>
</dbReference>
<dbReference type="InterPro" id="IPR011032">
    <property type="entry name" value="GroES-like_sf"/>
</dbReference>
<dbReference type="Gene3D" id="3.90.180.10">
    <property type="entry name" value="Medium-chain alcohol dehydrogenases, catalytic domain"/>
    <property type="match status" value="1"/>
</dbReference>
<dbReference type="InterPro" id="IPR013154">
    <property type="entry name" value="ADH-like_N"/>
</dbReference>
<protein>
    <submittedName>
        <fullName evidence="4">Alcohol dehydrogenase</fullName>
    </submittedName>
</protein>
<evidence type="ECO:0000313" key="4">
    <source>
        <dbReference type="EMBL" id="PJF49025.1"/>
    </source>
</evidence>
<reference evidence="4 5" key="1">
    <citation type="submission" date="2017-11" db="EMBL/GenBank/DDBJ databases">
        <title>Evolution of Phototrophy in the Chloroflexi Phylum Driven by Horizontal Gene Transfer.</title>
        <authorList>
            <person name="Ward L.M."/>
            <person name="Hemp J."/>
            <person name="Shih P.M."/>
            <person name="Mcglynn S.E."/>
            <person name="Fischer W."/>
        </authorList>
    </citation>
    <scope>NUCLEOTIDE SEQUENCE [LARGE SCALE GENOMIC DNA]</scope>
    <source>
        <strain evidence="4">JP3_7</strain>
    </source>
</reference>
<organism evidence="4 5">
    <name type="scientific">Candidatus Thermofonsia Clade 3 bacterium</name>
    <dbReference type="NCBI Taxonomy" id="2364212"/>
    <lineage>
        <taxon>Bacteria</taxon>
        <taxon>Bacillati</taxon>
        <taxon>Chloroflexota</taxon>
        <taxon>Candidatus Thermofontia</taxon>
        <taxon>Candidatus Thermofonsia Clade 3</taxon>
    </lineage>
</organism>
<gene>
    <name evidence="4" type="ORF">CUN48_00760</name>
</gene>
<dbReference type="Pfam" id="PF08240">
    <property type="entry name" value="ADH_N"/>
    <property type="match status" value="1"/>
</dbReference>
<sequence length="338" mass="36722">MKVITLEAPGQFALGAAPSPGAPGPGEALVRVHRVGICGTDVHAYRGRMPYLAYPRILGHELGVEVIAVGDGVTNVRAGDRCAVEPYLNCGRCIACRAGKTNCCASLQVLGVHTDGGMRDQIIVPAHKLHPANDLSYEQLALVETLGIGAHAVARGHVQPDEWTLIIGAGPIGLTIIQFAQLITSRMIVIDVNPLRLDFVSAHFMVTHALRADDEPLSKIEAITHGDLPTVVFDATGNLESMVGAFRYVAHGGRLIFAGLVNADITFSDPFFHRREITLLATRNSTARDFQRILRLIREGRVDTRHWVTHRAPAEAMIGIFESWLRPENGVIKAMVEF</sequence>
<dbReference type="PANTHER" id="PTHR43401:SF3">
    <property type="entry name" value="L-GALACTONATE-5-DEHYDROGENASE"/>
    <property type="match status" value="1"/>
</dbReference>
<dbReference type="InterPro" id="IPR013149">
    <property type="entry name" value="ADH-like_C"/>
</dbReference>
<evidence type="ECO:0000259" key="3">
    <source>
        <dbReference type="Pfam" id="PF08240"/>
    </source>
</evidence>
<evidence type="ECO:0000259" key="2">
    <source>
        <dbReference type="Pfam" id="PF00107"/>
    </source>
</evidence>
<comment type="caution">
    <text evidence="4">The sequence shown here is derived from an EMBL/GenBank/DDBJ whole genome shotgun (WGS) entry which is preliminary data.</text>
</comment>
<keyword evidence="1" id="KW-0560">Oxidoreductase</keyword>